<keyword evidence="5 12" id="KW-0418">Kinase</keyword>
<dbReference type="CDD" id="cd16917">
    <property type="entry name" value="HATPase_UhpB-NarQ-NarX-like"/>
    <property type="match status" value="1"/>
</dbReference>
<dbReference type="RefSeq" id="WP_244601515.1">
    <property type="nucleotide sequence ID" value="NZ_UWOC01000122.1"/>
</dbReference>
<dbReference type="Gene3D" id="3.40.50.2300">
    <property type="match status" value="1"/>
</dbReference>
<dbReference type="PROSITE" id="PS50110">
    <property type="entry name" value="RESPONSE_REGULATORY"/>
    <property type="match status" value="1"/>
</dbReference>
<evidence type="ECO:0000256" key="9">
    <source>
        <dbReference type="PROSITE-ProRule" id="PRU00169"/>
    </source>
</evidence>
<keyword evidence="2" id="KW-1003">Cell membrane</keyword>
<name>A0A447CT71_9BRAD</name>
<dbReference type="Pfam" id="PF07730">
    <property type="entry name" value="HisKA_3"/>
    <property type="match status" value="1"/>
</dbReference>
<dbReference type="PANTHER" id="PTHR24421">
    <property type="entry name" value="NITRATE/NITRITE SENSOR PROTEIN NARX-RELATED"/>
    <property type="match status" value="1"/>
</dbReference>
<evidence type="ECO:0000256" key="3">
    <source>
        <dbReference type="ARBA" id="ARBA00022679"/>
    </source>
</evidence>
<keyword evidence="7" id="KW-0902">Two-component regulatory system</keyword>
<dbReference type="EMBL" id="UWOC01000122">
    <property type="protein sequence ID" value="VCU08355.1"/>
    <property type="molecule type" value="Genomic_DNA"/>
</dbReference>
<evidence type="ECO:0000256" key="2">
    <source>
        <dbReference type="ARBA" id="ARBA00022475"/>
    </source>
</evidence>
<dbReference type="SUPFAM" id="SSF52172">
    <property type="entry name" value="CheY-like"/>
    <property type="match status" value="1"/>
</dbReference>
<dbReference type="SUPFAM" id="SSF55874">
    <property type="entry name" value="ATPase domain of HSP90 chaperone/DNA topoisomerase II/histidine kinase"/>
    <property type="match status" value="1"/>
</dbReference>
<keyword evidence="4" id="KW-0812">Transmembrane</keyword>
<dbReference type="GO" id="GO:0005886">
    <property type="term" value="C:plasma membrane"/>
    <property type="evidence" value="ECO:0007669"/>
    <property type="project" value="UniProtKB-SubCell"/>
</dbReference>
<gene>
    <name evidence="12" type="primary">nreB</name>
    <name evidence="12" type="ORF">RHODGE_RHODGE_01528</name>
</gene>
<dbReference type="InterPro" id="IPR036890">
    <property type="entry name" value="HATPase_C_sf"/>
</dbReference>
<dbReference type="InterPro" id="IPR001789">
    <property type="entry name" value="Sig_transdc_resp-reg_receiver"/>
</dbReference>
<feature type="modified residue" description="4-aspartylphosphate" evidence="9">
    <location>
        <position position="58"/>
    </location>
</feature>
<comment type="subcellular location">
    <subcellularLocation>
        <location evidence="1">Cell membrane</location>
        <topology evidence="1">Multi-pass membrane protein</topology>
    </subcellularLocation>
</comment>
<keyword evidence="8" id="KW-0472">Membrane</keyword>
<dbReference type="Gene3D" id="3.30.565.10">
    <property type="entry name" value="Histidine kinase-like ATPase, C-terminal domain"/>
    <property type="match status" value="1"/>
</dbReference>
<keyword evidence="9" id="KW-0597">Phosphoprotein</keyword>
<organism evidence="12 13">
    <name type="scientific">Rhodoplanes serenus</name>
    <dbReference type="NCBI Taxonomy" id="200615"/>
    <lineage>
        <taxon>Bacteria</taxon>
        <taxon>Pseudomonadati</taxon>
        <taxon>Pseudomonadota</taxon>
        <taxon>Alphaproteobacteria</taxon>
        <taxon>Hyphomicrobiales</taxon>
        <taxon>Nitrobacteraceae</taxon>
        <taxon>Rhodoplanes</taxon>
    </lineage>
</organism>
<dbReference type="AlphaFoldDB" id="A0A447CT71"/>
<dbReference type="Gene3D" id="1.20.5.1930">
    <property type="match status" value="1"/>
</dbReference>
<dbReference type="Proteomes" id="UP000289200">
    <property type="component" value="Unassembled WGS sequence"/>
</dbReference>
<comment type="caution">
    <text evidence="12">The sequence shown here is derived from an EMBL/GenBank/DDBJ whole genome shotgun (WGS) entry which is preliminary data.</text>
</comment>
<protein>
    <submittedName>
        <fullName evidence="12">Oxygen sensor histidine kinase NreB</fullName>
    </submittedName>
</protein>
<evidence type="ECO:0000256" key="8">
    <source>
        <dbReference type="ARBA" id="ARBA00023136"/>
    </source>
</evidence>
<dbReference type="Pfam" id="PF00072">
    <property type="entry name" value="Response_reg"/>
    <property type="match status" value="1"/>
</dbReference>
<sequence>MTAARRILLVDDAEIEFLTLGRMLRRIPGPDRSLDWVASYGEASAAIAADAHDFYFVDIRLGPESGLDLIRVARAHGILKPMIVLTGFGSDAVDRAATAAGANEYLVKGEFDHVLLERTMRYAERNAQALAELDRRLIETEATARQLKHETERRAIAETELSEVLRRVVNDQEAERRRIARELHDSLGQSLTLLQLGLDAVTRAAAAGGDIAGDVASMKGLTVRISEELHRLAWEIRPTVLDDLGLQEAIRQIPAEWQPRSGLHFDLHLALERRLPAAIESALYRVLQEAITNIVRHAAARRIGIILEEDHDGARLIVEDDGRGMVIDEAPPAGSPSRHLGLLGMRERLSLVGGTLEIESMLDRGTTLFARVPL</sequence>
<evidence type="ECO:0000313" key="12">
    <source>
        <dbReference type="EMBL" id="VCU08355.1"/>
    </source>
</evidence>
<dbReference type="Pfam" id="PF02518">
    <property type="entry name" value="HATPase_c"/>
    <property type="match status" value="1"/>
</dbReference>
<keyword evidence="6" id="KW-1133">Transmembrane helix</keyword>
<dbReference type="SMART" id="SM00448">
    <property type="entry name" value="REC"/>
    <property type="match status" value="1"/>
</dbReference>
<dbReference type="SMART" id="SM00387">
    <property type="entry name" value="HATPase_c"/>
    <property type="match status" value="1"/>
</dbReference>
<proteinExistence type="predicted"/>
<reference evidence="13" key="1">
    <citation type="submission" date="2018-10" db="EMBL/GenBank/DDBJ databases">
        <authorList>
            <person name="Peiro R."/>
            <person name="Begona"/>
            <person name="Cbmso G."/>
            <person name="Lopez M."/>
            <person name="Gonzalez S."/>
            <person name="Sacristan E."/>
            <person name="Castillo E."/>
        </authorList>
    </citation>
    <scope>NUCLEOTIDE SEQUENCE [LARGE SCALE GENOMIC DNA]</scope>
</reference>
<dbReference type="CDD" id="cd00156">
    <property type="entry name" value="REC"/>
    <property type="match status" value="1"/>
</dbReference>
<feature type="domain" description="Histidine kinase" evidence="10">
    <location>
        <begin position="178"/>
        <end position="374"/>
    </location>
</feature>
<feature type="domain" description="Response regulatory" evidence="11">
    <location>
        <begin position="6"/>
        <end position="123"/>
    </location>
</feature>
<evidence type="ECO:0000256" key="1">
    <source>
        <dbReference type="ARBA" id="ARBA00004651"/>
    </source>
</evidence>
<dbReference type="InterPro" id="IPR011006">
    <property type="entry name" value="CheY-like_superfamily"/>
</dbReference>
<evidence type="ECO:0000259" key="11">
    <source>
        <dbReference type="PROSITE" id="PS50110"/>
    </source>
</evidence>
<evidence type="ECO:0000256" key="4">
    <source>
        <dbReference type="ARBA" id="ARBA00022692"/>
    </source>
</evidence>
<dbReference type="PANTHER" id="PTHR24421:SF37">
    <property type="entry name" value="SENSOR HISTIDINE KINASE NARS"/>
    <property type="match status" value="1"/>
</dbReference>
<evidence type="ECO:0000259" key="10">
    <source>
        <dbReference type="PROSITE" id="PS50109"/>
    </source>
</evidence>
<keyword evidence="3" id="KW-0808">Transferase</keyword>
<dbReference type="InterPro" id="IPR005467">
    <property type="entry name" value="His_kinase_dom"/>
</dbReference>
<evidence type="ECO:0000256" key="6">
    <source>
        <dbReference type="ARBA" id="ARBA00022989"/>
    </source>
</evidence>
<keyword evidence="13" id="KW-1185">Reference proteome</keyword>
<dbReference type="GO" id="GO:0046983">
    <property type="term" value="F:protein dimerization activity"/>
    <property type="evidence" value="ECO:0007669"/>
    <property type="project" value="InterPro"/>
</dbReference>
<dbReference type="PROSITE" id="PS50109">
    <property type="entry name" value="HIS_KIN"/>
    <property type="match status" value="1"/>
</dbReference>
<evidence type="ECO:0000256" key="5">
    <source>
        <dbReference type="ARBA" id="ARBA00022777"/>
    </source>
</evidence>
<dbReference type="InterPro" id="IPR011712">
    <property type="entry name" value="Sig_transdc_His_kin_sub3_dim/P"/>
</dbReference>
<evidence type="ECO:0000256" key="7">
    <source>
        <dbReference type="ARBA" id="ARBA00023012"/>
    </source>
</evidence>
<dbReference type="GO" id="GO:0000155">
    <property type="term" value="F:phosphorelay sensor kinase activity"/>
    <property type="evidence" value="ECO:0007669"/>
    <property type="project" value="InterPro"/>
</dbReference>
<evidence type="ECO:0000313" key="13">
    <source>
        <dbReference type="Proteomes" id="UP000289200"/>
    </source>
</evidence>
<dbReference type="InterPro" id="IPR050482">
    <property type="entry name" value="Sensor_HK_TwoCompSys"/>
</dbReference>
<dbReference type="InterPro" id="IPR003594">
    <property type="entry name" value="HATPase_dom"/>
</dbReference>
<accession>A0A447CT71</accession>